<feature type="region of interest" description="Disordered" evidence="1">
    <location>
        <begin position="297"/>
        <end position="409"/>
    </location>
</feature>
<protein>
    <submittedName>
        <fullName evidence="2">Uncharacterized protein</fullName>
    </submittedName>
</protein>
<feature type="region of interest" description="Disordered" evidence="1">
    <location>
        <begin position="140"/>
        <end position="182"/>
    </location>
</feature>
<dbReference type="EMBL" id="JAULSX010000005">
    <property type="protein sequence ID" value="KAK3490735.1"/>
    <property type="molecule type" value="Genomic_DNA"/>
</dbReference>
<feature type="compositionally biased region" description="Low complexity" evidence="1">
    <location>
        <begin position="303"/>
        <end position="315"/>
    </location>
</feature>
<feature type="compositionally biased region" description="Gly residues" evidence="1">
    <location>
        <begin position="427"/>
        <end position="443"/>
    </location>
</feature>
<feature type="region of interest" description="Disordered" evidence="1">
    <location>
        <begin position="1"/>
        <end position="86"/>
    </location>
</feature>
<feature type="compositionally biased region" description="Basic and acidic residues" evidence="1">
    <location>
        <begin position="171"/>
        <end position="182"/>
    </location>
</feature>
<evidence type="ECO:0000256" key="1">
    <source>
        <dbReference type="SAM" id="MobiDB-lite"/>
    </source>
</evidence>
<name>A0AAJ0I5Y0_9PEZI</name>
<dbReference type="GeneID" id="87870488"/>
<evidence type="ECO:0000313" key="3">
    <source>
        <dbReference type="Proteomes" id="UP001285908"/>
    </source>
</evidence>
<feature type="compositionally biased region" description="Low complexity" evidence="1">
    <location>
        <begin position="337"/>
        <end position="349"/>
    </location>
</feature>
<proteinExistence type="predicted"/>
<dbReference type="RefSeq" id="XP_062691918.1">
    <property type="nucleotide sequence ID" value="XM_062832866.1"/>
</dbReference>
<feature type="compositionally biased region" description="Low complexity" evidence="1">
    <location>
        <begin position="444"/>
        <end position="458"/>
    </location>
</feature>
<feature type="region of interest" description="Disordered" evidence="1">
    <location>
        <begin position="424"/>
        <end position="507"/>
    </location>
</feature>
<dbReference type="Proteomes" id="UP001285908">
    <property type="component" value="Unassembled WGS sequence"/>
</dbReference>
<keyword evidence="3" id="KW-1185">Reference proteome</keyword>
<sequence>MSFTKWFKGSGSGTNDKDGPRLKNSHQKKKRSEDEDHCTQGDMEGYVYDNNYHYQPAPGLQPQGYGYSQRMAAKPRKPRLAAQEGHFDAEELTRRLLDVLAEQKTHEIKKQRMREARTVAAATDPATQWQQRQEAAISALNRAPTAAGRTTGLRKPSKSYTDNDSEAAPDEQEHRHVPEDAARAFKKTDTNKAICRQDKLDKQAHGEHRRQISEHIVEVPMEERIRALPYQTQPRLTLADEKRLKREQILNEASPAGHKAHGQTVVERVKRRHDLNLEGALSRISVACASETNIGELDHSRAASKPAPAPISATAGKQQPGKRSKEPESVIFPRPLATRTMTTTQDQATSRQGHQPAAPSAAAPQTAPEKNTNSVETTLSSENDDLSALPSPTTTQSQSQSLSKRFRASPFVNKSPSLLNLRQKLGMTGGSGFGSGSGSGSSGSPGSPVTGNSSGSGSELSTATTGISRGEEAATSPLTAASSCRAGAGADNQPQTQTQTQTQQGWGLLKKTATVISQEKEKTRMKSKKSGFFAKLGGSVKKGMF</sequence>
<feature type="compositionally biased region" description="Low complexity" evidence="1">
    <location>
        <begin position="386"/>
        <end position="403"/>
    </location>
</feature>
<evidence type="ECO:0000313" key="2">
    <source>
        <dbReference type="EMBL" id="KAK3490735.1"/>
    </source>
</evidence>
<gene>
    <name evidence="2" type="ORF">B0T23DRAFT_168565</name>
</gene>
<feature type="compositionally biased region" description="Low complexity" evidence="1">
    <location>
        <begin position="493"/>
        <end position="504"/>
    </location>
</feature>
<organism evidence="2 3">
    <name type="scientific">Neurospora hispaniola</name>
    <dbReference type="NCBI Taxonomy" id="588809"/>
    <lineage>
        <taxon>Eukaryota</taxon>
        <taxon>Fungi</taxon>
        <taxon>Dikarya</taxon>
        <taxon>Ascomycota</taxon>
        <taxon>Pezizomycotina</taxon>
        <taxon>Sordariomycetes</taxon>
        <taxon>Sordariomycetidae</taxon>
        <taxon>Sordariales</taxon>
        <taxon>Sordariaceae</taxon>
        <taxon>Neurospora</taxon>
    </lineage>
</organism>
<reference evidence="2 3" key="1">
    <citation type="journal article" date="2023" name="Mol. Phylogenet. Evol.">
        <title>Genome-scale phylogeny and comparative genomics of the fungal order Sordariales.</title>
        <authorList>
            <person name="Hensen N."/>
            <person name="Bonometti L."/>
            <person name="Westerberg I."/>
            <person name="Brannstrom I.O."/>
            <person name="Guillou S."/>
            <person name="Cros-Aarteil S."/>
            <person name="Calhoun S."/>
            <person name="Haridas S."/>
            <person name="Kuo A."/>
            <person name="Mondo S."/>
            <person name="Pangilinan J."/>
            <person name="Riley R."/>
            <person name="LaButti K."/>
            <person name="Andreopoulos B."/>
            <person name="Lipzen A."/>
            <person name="Chen C."/>
            <person name="Yan M."/>
            <person name="Daum C."/>
            <person name="Ng V."/>
            <person name="Clum A."/>
            <person name="Steindorff A."/>
            <person name="Ohm R.A."/>
            <person name="Martin F."/>
            <person name="Silar P."/>
            <person name="Natvig D.O."/>
            <person name="Lalanne C."/>
            <person name="Gautier V."/>
            <person name="Ament-Velasquez S.L."/>
            <person name="Kruys A."/>
            <person name="Hutchinson M.I."/>
            <person name="Powell A.J."/>
            <person name="Barry K."/>
            <person name="Miller A.N."/>
            <person name="Grigoriev I.V."/>
            <person name="Debuchy R."/>
            <person name="Gladieux P."/>
            <person name="Hiltunen Thoren M."/>
            <person name="Johannesson H."/>
        </authorList>
    </citation>
    <scope>NUCLEOTIDE SEQUENCE [LARGE SCALE GENOMIC DNA]</scope>
    <source>
        <strain evidence="2 3">FGSC 10403</strain>
    </source>
</reference>
<accession>A0AAJ0I5Y0</accession>
<dbReference type="AlphaFoldDB" id="A0AAJ0I5Y0"/>
<feature type="compositionally biased region" description="Low complexity" evidence="1">
    <location>
        <begin position="356"/>
        <end position="368"/>
    </location>
</feature>
<feature type="compositionally biased region" description="Polar residues" evidence="1">
    <location>
        <begin position="369"/>
        <end position="381"/>
    </location>
</feature>
<comment type="caution">
    <text evidence="2">The sequence shown here is derived from an EMBL/GenBank/DDBJ whole genome shotgun (WGS) entry which is preliminary data.</text>
</comment>